<sequence>MGVVQTYLYSNAELMVIRVSDHRHQERGTYFYNSFYWRNSTNTERLTKLIRRRLASDHCHTIPFDLASFLLLFLFVTASGETNPVKTHYQWRRQLMITGPFKTLPVTITDPDLLATTQRLLDARLLHQIHNGDCLAITHNGLDILYQYAFVKKDYWPELSFQFKWDHVLRLLNRYQKFHTKKSIYGPTITPKKFEVKPGPPTPKAWRQAVIKGVQAGLSEGLVLLSADPITRKQWVNVWLADEKKLYLVRFSISKLATQPIFKPSLNDRIISADNQTAARTASFAIKRRLLNNGINQHLLAFIWLRIVQKAVKSNARITTSPNGVILTWSNDTCTIIPAVHLRWLVLLENLGWIVNEAGHYTTTPVGDQVIANFAPPGCHTQPGLTAGAR</sequence>
<name>A0ABD0ANF1_LIMFE</name>
<evidence type="ECO:0000313" key="2">
    <source>
        <dbReference type="Proteomes" id="UP000653631"/>
    </source>
</evidence>
<dbReference type="EMBL" id="BOLH01000031">
    <property type="protein sequence ID" value="GIC72972.1"/>
    <property type="molecule type" value="Genomic_DNA"/>
</dbReference>
<comment type="caution">
    <text evidence="1">The sequence shown here is derived from an EMBL/GenBank/DDBJ whole genome shotgun (WGS) entry which is preliminary data.</text>
</comment>
<evidence type="ECO:0000313" key="1">
    <source>
        <dbReference type="EMBL" id="GIC72972.1"/>
    </source>
</evidence>
<dbReference type="RefSeq" id="WP_203623070.1">
    <property type="nucleotide sequence ID" value="NZ_BOLH01000031.1"/>
</dbReference>
<accession>A0ABD0ANF1</accession>
<reference evidence="1 2" key="1">
    <citation type="submission" date="2021-01" db="EMBL/GenBank/DDBJ databases">
        <title>Development of a method for detection of lactic acid bacteria that cause putrefactive shochu mash.</title>
        <authorList>
            <person name="Takashita H."/>
            <person name="Fujihara E."/>
            <person name="Takayama K."/>
            <person name="Yamamoto H."/>
            <person name="Mizutani M."/>
            <person name="Kajiwara Y."/>
        </authorList>
    </citation>
    <scope>NUCLEOTIDE SEQUENCE [LARGE SCALE GENOMIC DNA]</scope>
    <source>
        <strain evidence="1 2">01-B1</strain>
    </source>
</reference>
<organism evidence="1 2">
    <name type="scientific">Limosilactobacillus fermentum</name>
    <name type="common">Lactobacillus fermentum</name>
    <dbReference type="NCBI Taxonomy" id="1613"/>
    <lineage>
        <taxon>Bacteria</taxon>
        <taxon>Bacillati</taxon>
        <taxon>Bacillota</taxon>
        <taxon>Bacilli</taxon>
        <taxon>Lactobacillales</taxon>
        <taxon>Lactobacillaceae</taxon>
        <taxon>Limosilactobacillus</taxon>
    </lineage>
</organism>
<dbReference type="AlphaFoldDB" id="A0ABD0ANF1"/>
<dbReference type="Proteomes" id="UP000653631">
    <property type="component" value="Unassembled WGS sequence"/>
</dbReference>
<gene>
    <name evidence="1" type="ORF">LF01B1_19870</name>
</gene>
<protein>
    <submittedName>
        <fullName evidence="1">Uncharacterized protein</fullName>
    </submittedName>
</protein>
<proteinExistence type="predicted"/>